<keyword evidence="2" id="KW-0472">Membrane</keyword>
<evidence type="ECO:0000313" key="4">
    <source>
        <dbReference type="Proteomes" id="UP000276888"/>
    </source>
</evidence>
<feature type="coiled-coil region" evidence="1">
    <location>
        <begin position="62"/>
        <end position="96"/>
    </location>
</feature>
<organism evidence="3 4">
    <name type="scientific">Microbacterium lemovicicum</name>
    <dbReference type="NCBI Taxonomy" id="1072463"/>
    <lineage>
        <taxon>Bacteria</taxon>
        <taxon>Bacillati</taxon>
        <taxon>Actinomycetota</taxon>
        <taxon>Actinomycetes</taxon>
        <taxon>Micrococcales</taxon>
        <taxon>Microbacteriaceae</taxon>
        <taxon>Microbacterium</taxon>
    </lineage>
</organism>
<evidence type="ECO:0000256" key="1">
    <source>
        <dbReference type="SAM" id="Coils"/>
    </source>
</evidence>
<dbReference type="Proteomes" id="UP000276888">
    <property type="component" value="Chromosome"/>
</dbReference>
<dbReference type="KEGG" id="mlv:CVS47_02836"/>
<dbReference type="AlphaFoldDB" id="A0A3Q9J0Q5"/>
<name>A0A3Q9J0Q5_9MICO</name>
<dbReference type="EMBL" id="CP031423">
    <property type="protein sequence ID" value="AZS38185.1"/>
    <property type="molecule type" value="Genomic_DNA"/>
</dbReference>
<reference evidence="3 4" key="1">
    <citation type="submission" date="2018-08" db="EMBL/GenBank/DDBJ databases">
        <title>Microbacterium lemovicicum sp. nov., a bacterium isolated from a natural uranium-rich soil.</title>
        <authorList>
            <person name="ORTET P."/>
        </authorList>
    </citation>
    <scope>NUCLEOTIDE SEQUENCE [LARGE SCALE GENOMIC DNA]</scope>
    <source>
        <strain evidence="3 4">Viu22</strain>
    </source>
</reference>
<dbReference type="RefSeq" id="WP_127096651.1">
    <property type="nucleotide sequence ID" value="NZ_CP031423.1"/>
</dbReference>
<keyword evidence="1" id="KW-0175">Coiled coil</keyword>
<sequence length="240" mass="26606">MTPDIEVAAEYAVAMINCQPPAANDLWWVQLIAPTVALAIAAWSFIVSRRDRSADTKLSAKALADEREYHDRERRLERARNEKAQGTALLAAARKNASRVVVTHRLLGTDQDGYTEGEFEVVNATSDPILNFSVDSVQTTSSGAPVEFWRRPDGSDWVARVIMPGETFAFAGYWSDASTGAPHPPITVNPSITLYVTPELRWYDVDGNFVSKGPNRLDLDPSNAWYYPLTQTEESADEDV</sequence>
<keyword evidence="2" id="KW-1133">Transmembrane helix</keyword>
<proteinExistence type="predicted"/>
<accession>A0A3Q9J0Q5</accession>
<feature type="transmembrane region" description="Helical" evidence="2">
    <location>
        <begin position="27"/>
        <end position="47"/>
    </location>
</feature>
<evidence type="ECO:0000313" key="3">
    <source>
        <dbReference type="EMBL" id="AZS38185.1"/>
    </source>
</evidence>
<evidence type="ECO:0000256" key="2">
    <source>
        <dbReference type="SAM" id="Phobius"/>
    </source>
</evidence>
<gene>
    <name evidence="3" type="ORF">CVS47_02836</name>
</gene>
<protein>
    <submittedName>
        <fullName evidence="3">Uncharacterized protein</fullName>
    </submittedName>
</protein>
<keyword evidence="2" id="KW-0812">Transmembrane</keyword>
<keyword evidence="4" id="KW-1185">Reference proteome</keyword>